<dbReference type="Pfam" id="PF00632">
    <property type="entry name" value="HECT"/>
    <property type="match status" value="1"/>
</dbReference>
<organism evidence="8 9">
    <name type="scientific">Reticulomyxa filosa</name>
    <dbReference type="NCBI Taxonomy" id="46433"/>
    <lineage>
        <taxon>Eukaryota</taxon>
        <taxon>Sar</taxon>
        <taxon>Rhizaria</taxon>
        <taxon>Retaria</taxon>
        <taxon>Foraminifera</taxon>
        <taxon>Monothalamids</taxon>
        <taxon>Reticulomyxidae</taxon>
        <taxon>Reticulomyxa</taxon>
    </lineage>
</organism>
<protein>
    <recommendedName>
        <fullName evidence="3">HECT-type E3 ubiquitin transferase</fullName>
        <ecNumber evidence="3">2.3.2.26</ecNumber>
    </recommendedName>
</protein>
<feature type="non-terminal residue" evidence="8">
    <location>
        <position position="1"/>
    </location>
</feature>
<dbReference type="GO" id="GO:0016567">
    <property type="term" value="P:protein ubiquitination"/>
    <property type="evidence" value="ECO:0007669"/>
    <property type="project" value="TreeGrafter"/>
</dbReference>
<evidence type="ECO:0000256" key="5">
    <source>
        <dbReference type="ARBA" id="ARBA00022786"/>
    </source>
</evidence>
<evidence type="ECO:0000256" key="1">
    <source>
        <dbReference type="ARBA" id="ARBA00000885"/>
    </source>
</evidence>
<name>X6LQQ3_RETFI</name>
<dbReference type="Gene3D" id="3.30.2160.10">
    <property type="entry name" value="Hect, E3 ligase catalytic domain"/>
    <property type="match status" value="1"/>
</dbReference>
<dbReference type="Proteomes" id="UP000023152">
    <property type="component" value="Unassembled WGS sequence"/>
</dbReference>
<dbReference type="GO" id="GO:0006511">
    <property type="term" value="P:ubiquitin-dependent protein catabolic process"/>
    <property type="evidence" value="ECO:0007669"/>
    <property type="project" value="TreeGrafter"/>
</dbReference>
<accession>X6LQQ3</accession>
<comment type="caution">
    <text evidence="6">Lacks conserved residue(s) required for the propagation of feature annotation.</text>
</comment>
<sequence>NLINGVPIGVKLSNGILKHLLGQEKNLDWTDLEHFDEKMFHTFKRWMDDTPTPRSETHQTYGLHFAIYDNVSKSEVLLCEHGDQIELTNENKARYVYLYTKHRLTLNVTTQLQGLQKGFWSLLPCSVVHKFLSVDNLRQALTGSDELNILYIYIYIYIYMYICD</sequence>
<evidence type="ECO:0000256" key="6">
    <source>
        <dbReference type="PROSITE-ProRule" id="PRU00104"/>
    </source>
</evidence>
<dbReference type="OrthoDB" id="8068875at2759"/>
<dbReference type="EMBL" id="ASPP01032418">
    <property type="protein sequence ID" value="ETO03726.1"/>
    <property type="molecule type" value="Genomic_DNA"/>
</dbReference>
<comment type="pathway">
    <text evidence="2">Protein modification; protein ubiquitination.</text>
</comment>
<comment type="catalytic activity">
    <reaction evidence="1">
        <text>S-ubiquitinyl-[E2 ubiquitin-conjugating enzyme]-L-cysteine + [acceptor protein]-L-lysine = [E2 ubiquitin-conjugating enzyme]-L-cysteine + N(6)-ubiquitinyl-[acceptor protein]-L-lysine.</text>
        <dbReference type="EC" id="2.3.2.26"/>
    </reaction>
</comment>
<dbReference type="EC" id="2.3.2.26" evidence="3"/>
<evidence type="ECO:0000313" key="8">
    <source>
        <dbReference type="EMBL" id="ETO03726.1"/>
    </source>
</evidence>
<dbReference type="GO" id="GO:0005737">
    <property type="term" value="C:cytoplasm"/>
    <property type="evidence" value="ECO:0007669"/>
    <property type="project" value="TreeGrafter"/>
</dbReference>
<dbReference type="PANTHER" id="PTHR11254">
    <property type="entry name" value="HECT DOMAIN UBIQUITIN-PROTEIN LIGASE"/>
    <property type="match status" value="1"/>
</dbReference>
<evidence type="ECO:0000256" key="2">
    <source>
        <dbReference type="ARBA" id="ARBA00004906"/>
    </source>
</evidence>
<keyword evidence="9" id="KW-1185">Reference proteome</keyword>
<dbReference type="InterPro" id="IPR035983">
    <property type="entry name" value="Hect_E3_ubiquitin_ligase"/>
</dbReference>
<evidence type="ECO:0000259" key="7">
    <source>
        <dbReference type="PROSITE" id="PS50237"/>
    </source>
</evidence>
<dbReference type="GO" id="GO:0061630">
    <property type="term" value="F:ubiquitin protein ligase activity"/>
    <property type="evidence" value="ECO:0007669"/>
    <property type="project" value="UniProtKB-EC"/>
</dbReference>
<feature type="non-terminal residue" evidence="8">
    <location>
        <position position="164"/>
    </location>
</feature>
<proteinExistence type="predicted"/>
<dbReference type="AlphaFoldDB" id="X6LQQ3"/>
<reference evidence="8 9" key="1">
    <citation type="journal article" date="2013" name="Curr. Biol.">
        <title>The Genome of the Foraminiferan Reticulomyxa filosa.</title>
        <authorList>
            <person name="Glockner G."/>
            <person name="Hulsmann N."/>
            <person name="Schleicher M."/>
            <person name="Noegel A.A."/>
            <person name="Eichinger L."/>
            <person name="Gallinger C."/>
            <person name="Pawlowski J."/>
            <person name="Sierra R."/>
            <person name="Euteneuer U."/>
            <person name="Pillet L."/>
            <person name="Moustafa A."/>
            <person name="Platzer M."/>
            <person name="Groth M."/>
            <person name="Szafranski K."/>
            <person name="Schliwa M."/>
        </authorList>
    </citation>
    <scope>NUCLEOTIDE SEQUENCE [LARGE SCALE GENOMIC DNA]</scope>
</reference>
<keyword evidence="5 6" id="KW-0833">Ubl conjugation pathway</keyword>
<dbReference type="InterPro" id="IPR000569">
    <property type="entry name" value="HECT_dom"/>
</dbReference>
<gene>
    <name evidence="8" type="ORF">RFI_33676</name>
</gene>
<evidence type="ECO:0000313" key="9">
    <source>
        <dbReference type="Proteomes" id="UP000023152"/>
    </source>
</evidence>
<dbReference type="PROSITE" id="PS50237">
    <property type="entry name" value="HECT"/>
    <property type="match status" value="1"/>
</dbReference>
<dbReference type="InterPro" id="IPR050409">
    <property type="entry name" value="E3_ubiq-protein_ligase"/>
</dbReference>
<dbReference type="PANTHER" id="PTHR11254:SF440">
    <property type="entry name" value="E3 UBIQUITIN-PROTEIN LIGASE NEDD-4"/>
    <property type="match status" value="1"/>
</dbReference>
<evidence type="ECO:0000256" key="3">
    <source>
        <dbReference type="ARBA" id="ARBA00012485"/>
    </source>
</evidence>
<evidence type="ECO:0000256" key="4">
    <source>
        <dbReference type="ARBA" id="ARBA00022679"/>
    </source>
</evidence>
<feature type="domain" description="HECT" evidence="7">
    <location>
        <begin position="1"/>
        <end position="149"/>
    </location>
</feature>
<dbReference type="SUPFAM" id="SSF56204">
    <property type="entry name" value="Hect, E3 ligase catalytic domain"/>
    <property type="match status" value="1"/>
</dbReference>
<keyword evidence="4 8" id="KW-0808">Transferase</keyword>
<comment type="caution">
    <text evidence="8">The sequence shown here is derived from an EMBL/GenBank/DDBJ whole genome shotgun (WGS) entry which is preliminary data.</text>
</comment>